<dbReference type="PANTHER" id="PTHR12233">
    <property type="entry name" value="VACUOLAR PROTEIN SORTING 26 RELATED"/>
    <property type="match status" value="1"/>
</dbReference>
<evidence type="ECO:0000256" key="1">
    <source>
        <dbReference type="ARBA" id="ARBA00004177"/>
    </source>
</evidence>
<dbReference type="Gene3D" id="2.60.40.640">
    <property type="match status" value="2"/>
</dbReference>
<comment type="caution">
    <text evidence="7">The sequence shown here is derived from an EMBL/GenBank/DDBJ whole genome shotgun (WGS) entry which is preliminary data.</text>
</comment>
<evidence type="ECO:0000256" key="4">
    <source>
        <dbReference type="ARBA" id="ARBA00067597"/>
    </source>
</evidence>
<name>A0ABD1P2C3_9LAMI</name>
<keyword evidence="8" id="KW-1185">Reference proteome</keyword>
<dbReference type="InterPro" id="IPR014752">
    <property type="entry name" value="Arrestin-like_C"/>
</dbReference>
<dbReference type="InterPro" id="IPR014756">
    <property type="entry name" value="Ig_E-set"/>
</dbReference>
<accession>A0ABD1P2C3</accession>
<organism evidence="7 8">
    <name type="scientific">Abeliophyllum distichum</name>
    <dbReference type="NCBI Taxonomy" id="126358"/>
    <lineage>
        <taxon>Eukaryota</taxon>
        <taxon>Viridiplantae</taxon>
        <taxon>Streptophyta</taxon>
        <taxon>Embryophyta</taxon>
        <taxon>Tracheophyta</taxon>
        <taxon>Spermatophyta</taxon>
        <taxon>Magnoliopsida</taxon>
        <taxon>eudicotyledons</taxon>
        <taxon>Gunneridae</taxon>
        <taxon>Pentapetalae</taxon>
        <taxon>asterids</taxon>
        <taxon>lamiids</taxon>
        <taxon>Lamiales</taxon>
        <taxon>Oleaceae</taxon>
        <taxon>Forsythieae</taxon>
        <taxon>Abeliophyllum</taxon>
    </lineage>
</organism>
<dbReference type="FunFam" id="2.60.40.640:FF:000023">
    <property type="entry name" value="Vacuolar protein sorting-associated protein 26"/>
    <property type="match status" value="1"/>
</dbReference>
<dbReference type="FunFam" id="2.60.40.640:FF:000009">
    <property type="entry name" value="Down syndrome critical region protein 3"/>
    <property type="match status" value="1"/>
</dbReference>
<evidence type="ECO:0000256" key="6">
    <source>
        <dbReference type="ARBA" id="ARBA00093474"/>
    </source>
</evidence>
<dbReference type="AlphaFoldDB" id="A0ABD1P2C3"/>
<dbReference type="InterPro" id="IPR028934">
    <property type="entry name" value="Vps26-related"/>
</dbReference>
<comment type="function">
    <text evidence="5">Component of the commander complex that is essential for endosomal recycling of transmembrane cargos; the commander complex is composed of the CCC subcomplex and the retriever subcomplex. Component of the retriever complex, which is a heterotrimeric complex related to retromer cargo-selective complex (CSC) and essential for retromer-independent retrieval and recycling of numerous cargos such as integrin alpha-5/beta-1 (ITGA5:ITGB1). The recruitment of the retriever complex to the endosomal membrane involves CCC and WASH complexes. In the endosomes, drives the retriever and recycling of NxxY-motif-containing cargo proteins by coupling to SNX17, a cargo essential for the homeostatic maintenance of numerous cell surface proteins associated with processes that include cell migration, cell adhesion, nutrient supply and cell signaling.</text>
</comment>
<dbReference type="Pfam" id="PF03643">
    <property type="entry name" value="Vps26"/>
    <property type="match status" value="1"/>
</dbReference>
<dbReference type="SUPFAM" id="SSF81296">
    <property type="entry name" value="E set domains"/>
    <property type="match status" value="1"/>
</dbReference>
<comment type="subunit">
    <text evidence="6">Component of the commander complex that is essential for endosomal recycling of transmembrane cargos; the commander complex is composed of the CCC subcomplex and the retriever subcomplex. Component of the heterotrimeric retriever complex consisting of VPS26C, VPS29 and VPS35L; within the complex interacts with VPS35L. Interacts with SNX17 (via C-terminus); the interaction is direct and associates SNX17 with the retriever complex. Interacts with SNX31; the interaction is direct.</text>
</comment>
<gene>
    <name evidence="7" type="ORF">Adt_46102</name>
</gene>
<evidence type="ECO:0000313" key="8">
    <source>
        <dbReference type="Proteomes" id="UP001604336"/>
    </source>
</evidence>
<sequence>MSIEIKLSRFNRIYRSNEALEGKLIMKLTSSISFQSIRLTVNGTVNLQVRGGSAGVIESFYGVIKPIPIVHEVLEIQSFGKIGPGTTEIPFFVTLKDLKEENREKFYDTYHGSNVNIQYLVTVDVVRGYLHKSLSATVEFIIESENDNFPVKPVSPEMVFFYITQDTQKHPLLPEIKAGGFRVTGKICTQCSLLDPIVGELTVEASAVPVQSIDIHILCVESILIGEKIATESSLIQTTQIADGDVCRSMTLPIYVILPRLLTCPTIFAGPFSVEFKVSIVITFKSELSKKHSNYDPRTPRLWLAMESVPLELVRTKCMPQLLASSGVARICSIYYEISETSTSVNCLYYLGHCQRLWTFGSPAL</sequence>
<protein>
    <recommendedName>
        <fullName evidence="4">Vacuolar protein sorting-associated protein 26C</fullName>
    </recommendedName>
</protein>
<evidence type="ECO:0000256" key="5">
    <source>
        <dbReference type="ARBA" id="ARBA00093280"/>
    </source>
</evidence>
<keyword evidence="3" id="KW-0967">Endosome</keyword>
<evidence type="ECO:0000313" key="7">
    <source>
        <dbReference type="EMBL" id="KAL2458014.1"/>
    </source>
</evidence>
<comment type="similarity">
    <text evidence="2">Belongs to the VPS26 family.</text>
</comment>
<evidence type="ECO:0000256" key="3">
    <source>
        <dbReference type="ARBA" id="ARBA00022753"/>
    </source>
</evidence>
<reference evidence="8" key="1">
    <citation type="submission" date="2024-07" db="EMBL/GenBank/DDBJ databases">
        <title>Two chromosome-level genome assemblies of Korean endemic species Abeliophyllum distichum and Forsythia ovata (Oleaceae).</title>
        <authorList>
            <person name="Jang H."/>
        </authorList>
    </citation>
    <scope>NUCLEOTIDE SEQUENCE [LARGE SCALE GENOMIC DNA]</scope>
</reference>
<dbReference type="Proteomes" id="UP001604336">
    <property type="component" value="Unassembled WGS sequence"/>
</dbReference>
<proteinExistence type="inferred from homology"/>
<comment type="subcellular location">
    <subcellularLocation>
        <location evidence="1">Endosome</location>
    </subcellularLocation>
</comment>
<evidence type="ECO:0000256" key="2">
    <source>
        <dbReference type="ARBA" id="ARBA00009100"/>
    </source>
</evidence>
<dbReference type="GO" id="GO:0005768">
    <property type="term" value="C:endosome"/>
    <property type="evidence" value="ECO:0007669"/>
    <property type="project" value="UniProtKB-SubCell"/>
</dbReference>
<dbReference type="EMBL" id="JBFOLK010000035">
    <property type="protein sequence ID" value="KAL2458014.1"/>
    <property type="molecule type" value="Genomic_DNA"/>
</dbReference>